<sequence length="147" mass="16371">MEINTQIRDQVIADLKSGLLTDSGDPMVATFFNGLPAFIEVPEMEGYEGDIPAVSVSLADGTATDEDFDEVTWQAVLNIRVYLVADNFTDPELDKFGSEILKIITRHYTANGLLSLCNRTSYDYGRDDEQPWGTLDLAFTVEYCEEA</sequence>
<dbReference type="InterPro" id="IPR035934">
    <property type="entry name" value="Phage_tail_protein-like_sf"/>
</dbReference>
<reference evidence="1" key="1">
    <citation type="journal article" date="2015" name="MBio">
        <title>Eco-Evolutionary Dynamics of Episomes among Ecologically Cohesive Bacterial Populations.</title>
        <authorList>
            <person name="Xue H."/>
            <person name="Cordero O.X."/>
            <person name="Camas F.M."/>
            <person name="Trimble W."/>
            <person name="Meyer F."/>
            <person name="Guglielmini J."/>
            <person name="Rocha E.P."/>
            <person name="Polz M.F."/>
        </authorList>
    </citation>
    <scope>NUCLEOTIDE SEQUENCE</scope>
    <source>
        <strain evidence="1">1F_97</strain>
    </source>
</reference>
<proteinExistence type="predicted"/>
<name>A0A0H4A1P2_9VIBR</name>
<evidence type="ECO:0000313" key="1">
    <source>
        <dbReference type="EMBL" id="AKN39671.1"/>
    </source>
</evidence>
<dbReference type="Pfam" id="PF06141">
    <property type="entry name" value="Phage_tail_U"/>
    <property type="match status" value="1"/>
</dbReference>
<dbReference type="SUPFAM" id="SSF143749">
    <property type="entry name" value="Phage tail protein-like"/>
    <property type="match status" value="1"/>
</dbReference>
<accession>A0A0H4A1P2</accession>
<dbReference type="InterPro" id="IPR038512">
    <property type="entry name" value="GpU-like_sf"/>
</dbReference>
<dbReference type="InterPro" id="IPR009312">
    <property type="entry name" value="Phage_lambda_GpU-like"/>
</dbReference>
<dbReference type="EMBL" id="KP795655">
    <property type="protein sequence ID" value="AKN39671.1"/>
    <property type="molecule type" value="Genomic_DNA"/>
</dbReference>
<dbReference type="AlphaFoldDB" id="A0A0H4A1P2"/>
<protein>
    <recommendedName>
        <fullName evidence="2">Phage minor tail protein</fullName>
    </recommendedName>
</protein>
<evidence type="ECO:0008006" key="2">
    <source>
        <dbReference type="Google" id="ProtNLM"/>
    </source>
</evidence>
<dbReference type="Gene3D" id="3.30.70.1700">
    <property type="entry name" value="Phage minor tail protein U"/>
    <property type="match status" value="1"/>
</dbReference>
<organism evidence="1">
    <name type="scientific">Vibrio sp. 1F_97</name>
    <dbReference type="NCBI Taxonomy" id="1652827"/>
    <lineage>
        <taxon>Bacteria</taxon>
        <taxon>Pseudomonadati</taxon>
        <taxon>Pseudomonadota</taxon>
        <taxon>Gammaproteobacteria</taxon>
        <taxon>Vibrionales</taxon>
        <taxon>Vibrionaceae</taxon>
        <taxon>Vibrio</taxon>
    </lineage>
</organism>